<dbReference type="Gene3D" id="6.20.50.110">
    <property type="entry name" value="Methyltransferase, zinc-binding domain"/>
    <property type="match status" value="1"/>
</dbReference>
<comment type="caution">
    <text evidence="3">The sequence shown here is derived from an EMBL/GenBank/DDBJ whole genome shotgun (WGS) entry which is preliminary data.</text>
</comment>
<feature type="region of interest" description="Disordered" evidence="1">
    <location>
        <begin position="253"/>
        <end position="273"/>
    </location>
</feature>
<evidence type="ECO:0000313" key="4">
    <source>
        <dbReference type="Proteomes" id="UP000824101"/>
    </source>
</evidence>
<dbReference type="InterPro" id="IPR013691">
    <property type="entry name" value="MeTrfase_14"/>
</dbReference>
<organism evidence="3 4">
    <name type="scientific">Candidatus Lachnoclostridium stercorigallinarum</name>
    <dbReference type="NCBI Taxonomy" id="2838634"/>
    <lineage>
        <taxon>Bacteria</taxon>
        <taxon>Bacillati</taxon>
        <taxon>Bacillota</taxon>
        <taxon>Clostridia</taxon>
        <taxon>Lachnospirales</taxon>
        <taxon>Lachnospiraceae</taxon>
    </lineage>
</organism>
<dbReference type="InterPro" id="IPR038576">
    <property type="entry name" value="Methyltransf_Zn-bd_dom_put_sf"/>
</dbReference>
<keyword evidence="3" id="KW-0489">Methyltransferase</keyword>
<dbReference type="Gene3D" id="3.40.50.720">
    <property type="entry name" value="NAD(P)-binding Rossmann-like Domain"/>
    <property type="match status" value="1"/>
</dbReference>
<dbReference type="AlphaFoldDB" id="A0A9D2K695"/>
<gene>
    <name evidence="3" type="ORF">IAA17_10310</name>
</gene>
<protein>
    <submittedName>
        <fullName evidence="3">Methyltransferase domain-containing protein</fullName>
    </submittedName>
</protein>
<dbReference type="Pfam" id="PF08484">
    <property type="entry name" value="Methyltransf_14"/>
    <property type="match status" value="1"/>
</dbReference>
<evidence type="ECO:0000256" key="1">
    <source>
        <dbReference type="SAM" id="MobiDB-lite"/>
    </source>
</evidence>
<dbReference type="GO" id="GO:0008168">
    <property type="term" value="F:methyltransferase activity"/>
    <property type="evidence" value="ECO:0007669"/>
    <property type="project" value="UniProtKB-KW"/>
</dbReference>
<evidence type="ECO:0000313" key="3">
    <source>
        <dbReference type="EMBL" id="HIZ80166.1"/>
    </source>
</evidence>
<proteinExistence type="predicted"/>
<dbReference type="Gene3D" id="3.40.50.150">
    <property type="entry name" value="Vaccinia Virus protein VP39"/>
    <property type="match status" value="1"/>
</dbReference>
<dbReference type="EMBL" id="DXBC01000166">
    <property type="protein sequence ID" value="HIZ80166.1"/>
    <property type="molecule type" value="Genomic_DNA"/>
</dbReference>
<dbReference type="CDD" id="cd02440">
    <property type="entry name" value="AdoMet_MTases"/>
    <property type="match status" value="1"/>
</dbReference>
<evidence type="ECO:0000259" key="2">
    <source>
        <dbReference type="Pfam" id="PF08484"/>
    </source>
</evidence>
<reference evidence="3" key="1">
    <citation type="journal article" date="2021" name="PeerJ">
        <title>Extensive microbial diversity within the chicken gut microbiome revealed by metagenomics and culture.</title>
        <authorList>
            <person name="Gilroy R."/>
            <person name="Ravi A."/>
            <person name="Getino M."/>
            <person name="Pursley I."/>
            <person name="Horton D.L."/>
            <person name="Alikhan N.F."/>
            <person name="Baker D."/>
            <person name="Gharbi K."/>
            <person name="Hall N."/>
            <person name="Watson M."/>
            <person name="Adriaenssens E.M."/>
            <person name="Foster-Nyarko E."/>
            <person name="Jarju S."/>
            <person name="Secka A."/>
            <person name="Antonio M."/>
            <person name="Oren A."/>
            <person name="Chaudhuri R.R."/>
            <person name="La Ragione R."/>
            <person name="Hildebrand F."/>
            <person name="Pallen M.J."/>
        </authorList>
    </citation>
    <scope>NUCLEOTIDE SEQUENCE</scope>
    <source>
        <strain evidence="3">ChiBcec1-1093</strain>
    </source>
</reference>
<reference evidence="3" key="2">
    <citation type="submission" date="2021-04" db="EMBL/GenBank/DDBJ databases">
        <authorList>
            <person name="Gilroy R."/>
        </authorList>
    </citation>
    <scope>NUCLEOTIDE SEQUENCE</scope>
    <source>
        <strain evidence="3">ChiBcec1-1093</strain>
    </source>
</reference>
<dbReference type="GO" id="GO:0032259">
    <property type="term" value="P:methylation"/>
    <property type="evidence" value="ECO:0007669"/>
    <property type="project" value="UniProtKB-KW"/>
</dbReference>
<feature type="domain" description="C-methyltransferase" evidence="2">
    <location>
        <begin position="287"/>
        <end position="375"/>
    </location>
</feature>
<accession>A0A9D2K695</accession>
<name>A0A9D2K695_9FIRM</name>
<dbReference type="Pfam" id="PF13489">
    <property type="entry name" value="Methyltransf_23"/>
    <property type="match status" value="1"/>
</dbReference>
<dbReference type="SUPFAM" id="SSF53335">
    <property type="entry name" value="S-adenosyl-L-methionine-dependent methyltransferases"/>
    <property type="match status" value="1"/>
</dbReference>
<dbReference type="Proteomes" id="UP000824101">
    <property type="component" value="Unassembled WGS sequence"/>
</dbReference>
<keyword evidence="3" id="KW-0808">Transferase</keyword>
<dbReference type="PANTHER" id="PTHR43861">
    <property type="entry name" value="TRANS-ACONITATE 2-METHYLTRANSFERASE-RELATED"/>
    <property type="match status" value="1"/>
</dbReference>
<dbReference type="InterPro" id="IPR029063">
    <property type="entry name" value="SAM-dependent_MTases_sf"/>
</dbReference>
<sequence>MSKCIACGQKLPEEPLMTLDNMPASAQNIPDRDEVKEDHGITLNLCQCPDCGLVQFDCEPVDYYRDVIRAGGFSTTMVNLRRRQYRHLIETYHLKGKKFLEAGCGRGEFLSVLREFPVEVHGIEHRKDLVETAVKDGLDVKEGFTETEDTLIPGGPYDVFLSFNFLEHQPEPGVMLRCIRNNLTAGGMGLITVPSLEYILQYDGYYELIRDHIAYYTFETLRNLLESCGFEVLEEEMINRDTLSVIVRKTEDGAPGAESGTGMPGAESGTAPAKVDVSGLTASRRYIDDEVNRLVDRLHGEGKALAIWGASHQGFTLAATTRLGDKVSYIIDSAPFKQGRFAPTSHLPIVAPDHFFQEPVGAILIVAPGYTEEIAGIIREKFGSSVEILALKTDHLETL</sequence>